<protein>
    <submittedName>
        <fullName evidence="1">Uncharacterized protein</fullName>
    </submittedName>
</protein>
<evidence type="ECO:0000313" key="1">
    <source>
        <dbReference type="EMBL" id="GAI95330.1"/>
    </source>
</evidence>
<comment type="caution">
    <text evidence="1">The sequence shown here is derived from an EMBL/GenBank/DDBJ whole genome shotgun (WGS) entry which is preliminary data.</text>
</comment>
<organism evidence="1">
    <name type="scientific">marine sediment metagenome</name>
    <dbReference type="NCBI Taxonomy" id="412755"/>
    <lineage>
        <taxon>unclassified sequences</taxon>
        <taxon>metagenomes</taxon>
        <taxon>ecological metagenomes</taxon>
    </lineage>
</organism>
<name>X1U654_9ZZZZ</name>
<proteinExistence type="predicted"/>
<reference evidence="1" key="1">
    <citation type="journal article" date="2014" name="Front. Microbiol.">
        <title>High frequency of phylogenetically diverse reductive dehalogenase-homologous genes in deep subseafloor sedimentary metagenomes.</title>
        <authorList>
            <person name="Kawai M."/>
            <person name="Futagami T."/>
            <person name="Toyoda A."/>
            <person name="Takaki Y."/>
            <person name="Nishi S."/>
            <person name="Hori S."/>
            <person name="Arai W."/>
            <person name="Tsubouchi T."/>
            <person name="Morono Y."/>
            <person name="Uchiyama I."/>
            <person name="Ito T."/>
            <person name="Fujiyama A."/>
            <person name="Inagaki F."/>
            <person name="Takami H."/>
        </authorList>
    </citation>
    <scope>NUCLEOTIDE SEQUENCE</scope>
    <source>
        <strain evidence="1">Expedition CK06-06</strain>
    </source>
</reference>
<feature type="non-terminal residue" evidence="1">
    <location>
        <position position="66"/>
    </location>
</feature>
<dbReference type="AlphaFoldDB" id="X1U654"/>
<dbReference type="EMBL" id="BARW01024738">
    <property type="protein sequence ID" value="GAI95330.1"/>
    <property type="molecule type" value="Genomic_DNA"/>
</dbReference>
<sequence>MVFRSRDYIEKVVKISRASPEVLFALDQGAIGVGRAFELCRLPYAIMPDELTAKYQVYRYKGSELK</sequence>
<gene>
    <name evidence="1" type="ORF">S12H4_40720</name>
</gene>
<accession>X1U654</accession>